<keyword evidence="5 10" id="KW-0169">Cobalamin biosynthesis</keyword>
<dbReference type="SUPFAM" id="SSF52733">
    <property type="entry name" value="Nicotinate mononucleotide:5,6-dimethylbenzimidazole phosphoribosyltransferase (CobT)"/>
    <property type="match status" value="1"/>
</dbReference>
<dbReference type="HAMAP" id="MF_00230">
    <property type="entry name" value="CobT"/>
    <property type="match status" value="1"/>
</dbReference>
<dbReference type="PANTHER" id="PTHR43463:SF1">
    <property type="entry name" value="NICOTINATE-NUCLEOTIDE--DIMETHYLBENZIMIDAZOLE PHOSPHORIBOSYLTRANSFERASE"/>
    <property type="match status" value="1"/>
</dbReference>
<evidence type="ECO:0000256" key="1">
    <source>
        <dbReference type="ARBA" id="ARBA00005049"/>
    </source>
</evidence>
<dbReference type="GO" id="GO:0009236">
    <property type="term" value="P:cobalamin biosynthetic process"/>
    <property type="evidence" value="ECO:0007669"/>
    <property type="project" value="UniProtKB-UniRule"/>
</dbReference>
<evidence type="ECO:0000313" key="12">
    <source>
        <dbReference type="EMBL" id="CAL17826.1"/>
    </source>
</evidence>
<evidence type="ECO:0000256" key="6">
    <source>
        <dbReference type="ARBA" id="ARBA00022676"/>
    </source>
</evidence>
<feature type="region of interest" description="Disordered" evidence="11">
    <location>
        <begin position="1"/>
        <end position="47"/>
    </location>
</feature>
<dbReference type="CDD" id="cd02439">
    <property type="entry name" value="DMB-PRT_CobT"/>
    <property type="match status" value="1"/>
</dbReference>
<evidence type="ECO:0000256" key="2">
    <source>
        <dbReference type="ARBA" id="ARBA00007110"/>
    </source>
</evidence>
<keyword evidence="13" id="KW-1185">Reference proteome</keyword>
<evidence type="ECO:0000256" key="4">
    <source>
        <dbReference type="ARBA" id="ARBA00015486"/>
    </source>
</evidence>
<dbReference type="EMBL" id="AM286690">
    <property type="protein sequence ID" value="CAL17826.1"/>
    <property type="molecule type" value="Genomic_DNA"/>
</dbReference>
<dbReference type="InterPro" id="IPR036087">
    <property type="entry name" value="Nict_dMeBzImd_PRibTrfase_sf"/>
</dbReference>
<evidence type="ECO:0000256" key="3">
    <source>
        <dbReference type="ARBA" id="ARBA00011991"/>
    </source>
</evidence>
<dbReference type="STRING" id="393595.ABO_2378"/>
<evidence type="ECO:0000256" key="7">
    <source>
        <dbReference type="ARBA" id="ARBA00022679"/>
    </source>
</evidence>
<dbReference type="UniPathway" id="UPA00061">
    <property type="reaction ID" value="UER00516"/>
</dbReference>
<protein>
    <recommendedName>
        <fullName evidence="4 10">Nicotinate-nucleotide--dimethylbenzimidazole phosphoribosyltransferase</fullName>
        <shortName evidence="10">NN:DBI PRT</shortName>
        <ecNumber evidence="3 10">2.4.2.21</ecNumber>
    </recommendedName>
    <alternativeName>
        <fullName evidence="8 10">N(1)-alpha-phosphoribosyltransferase</fullName>
    </alternativeName>
</protein>
<organism evidence="12 13">
    <name type="scientific">Alcanivorax borkumensis (strain ATCC 700651 / DSM 11573 / NCIMB 13689 / SK2)</name>
    <dbReference type="NCBI Taxonomy" id="393595"/>
    <lineage>
        <taxon>Bacteria</taxon>
        <taxon>Pseudomonadati</taxon>
        <taxon>Pseudomonadota</taxon>
        <taxon>Gammaproteobacteria</taxon>
        <taxon>Oceanospirillales</taxon>
        <taxon>Alcanivoracaceae</taxon>
        <taxon>Alcanivorax</taxon>
    </lineage>
</organism>
<evidence type="ECO:0000313" key="13">
    <source>
        <dbReference type="Proteomes" id="UP000008871"/>
    </source>
</evidence>
<dbReference type="InterPro" id="IPR003200">
    <property type="entry name" value="Nict_dMeBzImd_PRibTrfase"/>
</dbReference>
<name>Q0VLX2_ALCBS</name>
<dbReference type="GO" id="GO:0008939">
    <property type="term" value="F:nicotinate-nucleotide-dimethylbenzimidazole phosphoribosyltransferase activity"/>
    <property type="evidence" value="ECO:0007669"/>
    <property type="project" value="UniProtKB-UniRule"/>
</dbReference>
<feature type="active site" description="Proton acceptor" evidence="10">
    <location>
        <position position="346"/>
    </location>
</feature>
<comment type="function">
    <text evidence="10">Catalyzes the synthesis of alpha-ribazole-5'-phosphate from nicotinate mononucleotide (NAMN) and 5,6-dimethylbenzimidazole (DMB).</text>
</comment>
<proteinExistence type="inferred from homology"/>
<evidence type="ECO:0000256" key="10">
    <source>
        <dbReference type="HAMAP-Rule" id="MF_00230"/>
    </source>
</evidence>
<dbReference type="Gene3D" id="3.40.50.10210">
    <property type="match status" value="1"/>
</dbReference>
<dbReference type="HOGENOM" id="CLU_002982_0_0_6"/>
<dbReference type="NCBIfam" id="NF000996">
    <property type="entry name" value="PRK00105.1"/>
    <property type="match status" value="1"/>
</dbReference>
<dbReference type="InterPro" id="IPR023195">
    <property type="entry name" value="Nict_dMeBzImd_PRibTrfase_N"/>
</dbReference>
<evidence type="ECO:0000256" key="8">
    <source>
        <dbReference type="ARBA" id="ARBA00030686"/>
    </source>
</evidence>
<evidence type="ECO:0000256" key="11">
    <source>
        <dbReference type="SAM" id="MobiDB-lite"/>
    </source>
</evidence>
<sequence>MAGSVLDTPGCGAEDLPLSGPAPPQPETLVSTPFPWQQPIAAPSEPHRQAALHRQAQLTKPAGSLGELESLAVTLAGLQATNLPRIEQVCIAVFAADHGVCEEGISAFPQAVTGQMIANFVAGGAAISVMAKQLGAALEVINLGTVSPLPIDDGVIDEHIAPGTGNLARQPAMTDDQLQAALAAGDRAAQRAADRQADVFIGGEMGIGNTTSATALACALLGEDATALTGPGTGLTPEGVAHKAQVIAQALARHGTRPEPLAVLASLGGFEIVALAGAFIGCAVRGIPVLVDGFIVSTAALAACQLRPQLRPWLLFAHQSREPGHQRLLHALDATPLLDLSLRLGEGSGAAVAVPLLRNACALHNHMATFADANVSNEN</sequence>
<gene>
    <name evidence="10 12" type="primary">cobT</name>
    <name evidence="12" type="ordered locus">ABO_2378</name>
</gene>
<dbReference type="AlphaFoldDB" id="Q0VLX2"/>
<evidence type="ECO:0000256" key="5">
    <source>
        <dbReference type="ARBA" id="ARBA00022573"/>
    </source>
</evidence>
<dbReference type="FunFam" id="3.40.50.10210:FF:000001">
    <property type="entry name" value="Nicotinate-nucleotide--dimethylbenzimidazole phosphoribosyltransferase"/>
    <property type="match status" value="1"/>
</dbReference>
<comment type="similarity">
    <text evidence="2 10">Belongs to the CobT family.</text>
</comment>
<accession>Q0VLX2</accession>
<reference evidence="12 13" key="1">
    <citation type="journal article" date="2006" name="Nat. Biotechnol.">
        <title>Genome sequence of the ubiquitous hydrocarbon-degrading marine bacterium Alcanivorax borkumensis.</title>
        <authorList>
            <person name="Schneiker S."/>
            <person name="Martins dos Santos V.A.P."/>
            <person name="Bartels D."/>
            <person name="Bekel T."/>
            <person name="Brecht M."/>
            <person name="Buhrmester J."/>
            <person name="Chernikova T.N."/>
            <person name="Denaro R."/>
            <person name="Ferrer M."/>
            <person name="Gertler C."/>
            <person name="Goesmann A."/>
            <person name="Golyshina O.V."/>
            <person name="Kaminski F."/>
            <person name="Khachane A.N."/>
            <person name="Lang S."/>
            <person name="Linke B."/>
            <person name="McHardy A.C."/>
            <person name="Meyer F."/>
            <person name="Nechitaylo T."/>
            <person name="Puehler A."/>
            <person name="Regenhardt D."/>
            <person name="Rupp O."/>
            <person name="Sabirova J.S."/>
            <person name="Selbitschka W."/>
            <person name="Yakimov M.M."/>
            <person name="Timmis K.N."/>
            <person name="Vorhoelter F.-J."/>
            <person name="Weidner S."/>
            <person name="Kaiser O."/>
            <person name="Golyshin P.N."/>
        </authorList>
    </citation>
    <scope>NUCLEOTIDE SEQUENCE [LARGE SCALE GENOMIC DNA]</scope>
    <source>
        <strain evidence="13">ATCC 700651 / DSM 11573 / NCIMB 13689 / SK2</strain>
    </source>
</reference>
<comment type="pathway">
    <text evidence="1 10">Nucleoside biosynthesis; alpha-ribazole biosynthesis; alpha-ribazole from 5,6-dimethylbenzimidazole: step 1/2.</text>
</comment>
<dbReference type="OrthoDB" id="9781491at2"/>
<dbReference type="NCBIfam" id="TIGR03160">
    <property type="entry name" value="cobT_DBIPRT"/>
    <property type="match status" value="1"/>
</dbReference>
<keyword evidence="6 10" id="KW-0328">Glycosyltransferase</keyword>
<dbReference type="KEGG" id="abo:ABO_2378"/>
<dbReference type="Proteomes" id="UP000008871">
    <property type="component" value="Chromosome"/>
</dbReference>
<dbReference type="InterPro" id="IPR017846">
    <property type="entry name" value="Nict_dMeBzImd_PRibTrfase_bact"/>
</dbReference>
<dbReference type="eggNOG" id="COG2038">
    <property type="taxonomic scope" value="Bacteria"/>
</dbReference>
<keyword evidence="7 10" id="KW-0808">Transferase</keyword>
<dbReference type="Gene3D" id="1.10.1610.10">
    <property type="match status" value="1"/>
</dbReference>
<evidence type="ECO:0000256" key="9">
    <source>
        <dbReference type="ARBA" id="ARBA00047340"/>
    </source>
</evidence>
<comment type="catalytic activity">
    <reaction evidence="9 10">
        <text>5,6-dimethylbenzimidazole + nicotinate beta-D-ribonucleotide = alpha-ribazole 5'-phosphate + nicotinate + H(+)</text>
        <dbReference type="Rhea" id="RHEA:11196"/>
        <dbReference type="ChEBI" id="CHEBI:15378"/>
        <dbReference type="ChEBI" id="CHEBI:15890"/>
        <dbReference type="ChEBI" id="CHEBI:32544"/>
        <dbReference type="ChEBI" id="CHEBI:57502"/>
        <dbReference type="ChEBI" id="CHEBI:57918"/>
        <dbReference type="EC" id="2.4.2.21"/>
    </reaction>
</comment>
<dbReference type="EC" id="2.4.2.21" evidence="3 10"/>
<dbReference type="Pfam" id="PF02277">
    <property type="entry name" value="DBI_PRT"/>
    <property type="match status" value="1"/>
</dbReference>
<dbReference type="PANTHER" id="PTHR43463">
    <property type="entry name" value="NICOTINATE-NUCLEOTIDE--DIMETHYLBENZIMIDAZOLE PHOSPHORIBOSYLTRANSFERASE"/>
    <property type="match status" value="1"/>
</dbReference>